<proteinExistence type="predicted"/>
<comment type="caution">
    <text evidence="8">The sequence shown here is derived from an EMBL/GenBank/DDBJ whole genome shotgun (WGS) entry which is preliminary data.</text>
</comment>
<evidence type="ECO:0000313" key="9">
    <source>
        <dbReference type="Proteomes" id="UP001291926"/>
    </source>
</evidence>
<keyword evidence="4" id="KW-0732">Signal</keyword>
<evidence type="ECO:0008006" key="10">
    <source>
        <dbReference type="Google" id="ProtNLM"/>
    </source>
</evidence>
<evidence type="ECO:0000256" key="3">
    <source>
        <dbReference type="ARBA" id="ARBA00022692"/>
    </source>
</evidence>
<evidence type="ECO:0000256" key="5">
    <source>
        <dbReference type="ARBA" id="ARBA00022989"/>
    </source>
</evidence>
<evidence type="ECO:0000256" key="6">
    <source>
        <dbReference type="ARBA" id="ARBA00023136"/>
    </source>
</evidence>
<sequence>MLLMEMAGRRKNMNPFADDVSQIYFPLRVYDQIYAGNEIVIMDANDEERKIIEKIVIVALWCIQMKPSDRPSMNKVLEMLEGDSELQMPPKAFIGSS</sequence>
<dbReference type="SUPFAM" id="SSF56112">
    <property type="entry name" value="Protein kinase-like (PK-like)"/>
    <property type="match status" value="1"/>
</dbReference>
<keyword evidence="2" id="KW-0418">Kinase</keyword>
<comment type="subcellular location">
    <subcellularLocation>
        <location evidence="1">Membrane</location>
        <topology evidence="1">Single-pass type I membrane protein</topology>
    </subcellularLocation>
</comment>
<dbReference type="EMBL" id="JAYDYQ010002605">
    <property type="protein sequence ID" value="KAK4482085.1"/>
    <property type="molecule type" value="Genomic_DNA"/>
</dbReference>
<evidence type="ECO:0000313" key="8">
    <source>
        <dbReference type="EMBL" id="KAK4482085.1"/>
    </source>
</evidence>
<name>A0ABR0CYG3_9LAMI</name>
<organism evidence="8 9">
    <name type="scientific">Penstemon davidsonii</name>
    <dbReference type="NCBI Taxonomy" id="160366"/>
    <lineage>
        <taxon>Eukaryota</taxon>
        <taxon>Viridiplantae</taxon>
        <taxon>Streptophyta</taxon>
        <taxon>Embryophyta</taxon>
        <taxon>Tracheophyta</taxon>
        <taxon>Spermatophyta</taxon>
        <taxon>Magnoliopsida</taxon>
        <taxon>eudicotyledons</taxon>
        <taxon>Gunneridae</taxon>
        <taxon>Pentapetalae</taxon>
        <taxon>asterids</taxon>
        <taxon>lamiids</taxon>
        <taxon>Lamiales</taxon>
        <taxon>Plantaginaceae</taxon>
        <taxon>Cheloneae</taxon>
        <taxon>Penstemon</taxon>
    </lineage>
</organism>
<evidence type="ECO:0000256" key="1">
    <source>
        <dbReference type="ARBA" id="ARBA00004479"/>
    </source>
</evidence>
<dbReference type="Gene3D" id="1.10.510.10">
    <property type="entry name" value="Transferase(Phosphotransferase) domain 1"/>
    <property type="match status" value="1"/>
</dbReference>
<keyword evidence="3" id="KW-0812">Transmembrane</keyword>
<evidence type="ECO:0000256" key="4">
    <source>
        <dbReference type="ARBA" id="ARBA00022729"/>
    </source>
</evidence>
<dbReference type="Proteomes" id="UP001291926">
    <property type="component" value="Unassembled WGS sequence"/>
</dbReference>
<protein>
    <recommendedName>
        <fullName evidence="10">Glycerophosphodiester phosphodiesterase</fullName>
    </recommendedName>
</protein>
<reference evidence="8 9" key="1">
    <citation type="journal article" date="2023" name="bioRxiv">
        <title>Genome report: Whole genome sequence and annotation of Penstemon davidsonii.</title>
        <authorList>
            <person name="Ostevik K.L."/>
            <person name="Alabady M."/>
            <person name="Zhang M."/>
            <person name="Rausher M.D."/>
        </authorList>
    </citation>
    <scope>NUCLEOTIDE SEQUENCE [LARGE SCALE GENOMIC DNA]</scope>
    <source>
        <strain evidence="8">DNT005</strain>
        <tissue evidence="8">Whole leaf</tissue>
    </source>
</reference>
<keyword evidence="2" id="KW-0723">Serine/threonine-protein kinase</keyword>
<evidence type="ECO:0000256" key="7">
    <source>
        <dbReference type="ARBA" id="ARBA00023180"/>
    </source>
</evidence>
<keyword evidence="5" id="KW-1133">Transmembrane helix</keyword>
<gene>
    <name evidence="8" type="ORF">RD792_011562</name>
</gene>
<dbReference type="InterPro" id="IPR045874">
    <property type="entry name" value="LRK10/LRL21-25-like"/>
</dbReference>
<keyword evidence="6" id="KW-0472">Membrane</keyword>
<dbReference type="PANTHER" id="PTHR27009">
    <property type="entry name" value="RUST RESISTANCE KINASE LR10-RELATED"/>
    <property type="match status" value="1"/>
</dbReference>
<dbReference type="InterPro" id="IPR011009">
    <property type="entry name" value="Kinase-like_dom_sf"/>
</dbReference>
<evidence type="ECO:0000256" key="2">
    <source>
        <dbReference type="ARBA" id="ARBA00022527"/>
    </source>
</evidence>
<accession>A0ABR0CYG3</accession>
<keyword evidence="7" id="KW-0325">Glycoprotein</keyword>
<keyword evidence="9" id="KW-1185">Reference proteome</keyword>
<keyword evidence="2" id="KW-0808">Transferase</keyword>